<dbReference type="EMBL" id="JAWDGP010007907">
    <property type="protein sequence ID" value="KAK3700610.1"/>
    <property type="molecule type" value="Genomic_DNA"/>
</dbReference>
<evidence type="ECO:0000313" key="1">
    <source>
        <dbReference type="EMBL" id="KAK3700610.1"/>
    </source>
</evidence>
<dbReference type="Proteomes" id="UP001283361">
    <property type="component" value="Unassembled WGS sequence"/>
</dbReference>
<reference evidence="1" key="1">
    <citation type="journal article" date="2023" name="G3 (Bethesda)">
        <title>A reference genome for the long-term kleptoplast-retaining sea slug Elysia crispata morphotype clarki.</title>
        <authorList>
            <person name="Eastman K.E."/>
            <person name="Pendleton A.L."/>
            <person name="Shaikh M.A."/>
            <person name="Suttiyut T."/>
            <person name="Ogas R."/>
            <person name="Tomko P."/>
            <person name="Gavelis G."/>
            <person name="Widhalm J.R."/>
            <person name="Wisecaver J.H."/>
        </authorList>
    </citation>
    <scope>NUCLEOTIDE SEQUENCE</scope>
    <source>
        <strain evidence="1">ECLA1</strain>
    </source>
</reference>
<evidence type="ECO:0000313" key="2">
    <source>
        <dbReference type="Proteomes" id="UP001283361"/>
    </source>
</evidence>
<proteinExistence type="predicted"/>
<accession>A0AAE1CJS9</accession>
<gene>
    <name evidence="1" type="ORF">RRG08_032411</name>
</gene>
<protein>
    <submittedName>
        <fullName evidence="1">Uncharacterized protein</fullName>
    </submittedName>
</protein>
<comment type="caution">
    <text evidence="1">The sequence shown here is derived from an EMBL/GenBank/DDBJ whole genome shotgun (WGS) entry which is preliminary data.</text>
</comment>
<sequence>MITQHCTFPSMMKTVPHNPFSKGSGNVGTVTVDPVTRYLLRGTERQSLRIVWLVICCEELTVSHCESCDSLFAARN</sequence>
<keyword evidence="2" id="KW-1185">Reference proteome</keyword>
<dbReference type="AlphaFoldDB" id="A0AAE1CJS9"/>
<name>A0AAE1CJS9_9GAST</name>
<organism evidence="1 2">
    <name type="scientific">Elysia crispata</name>
    <name type="common">lettuce slug</name>
    <dbReference type="NCBI Taxonomy" id="231223"/>
    <lineage>
        <taxon>Eukaryota</taxon>
        <taxon>Metazoa</taxon>
        <taxon>Spiralia</taxon>
        <taxon>Lophotrochozoa</taxon>
        <taxon>Mollusca</taxon>
        <taxon>Gastropoda</taxon>
        <taxon>Heterobranchia</taxon>
        <taxon>Euthyneura</taxon>
        <taxon>Panpulmonata</taxon>
        <taxon>Sacoglossa</taxon>
        <taxon>Placobranchoidea</taxon>
        <taxon>Plakobranchidae</taxon>
        <taxon>Elysia</taxon>
    </lineage>
</organism>